<dbReference type="PANTHER" id="PTHR19304">
    <property type="entry name" value="CYCLIC-AMP RESPONSE ELEMENT BINDING PROTEIN"/>
    <property type="match status" value="1"/>
</dbReference>
<dbReference type="SMART" id="SM00338">
    <property type="entry name" value="BRLZ"/>
    <property type="match status" value="1"/>
</dbReference>
<feature type="region of interest" description="Disordered" evidence="5">
    <location>
        <begin position="1"/>
        <end position="77"/>
    </location>
</feature>
<dbReference type="InterPro" id="IPR046347">
    <property type="entry name" value="bZIP_sf"/>
</dbReference>
<organism evidence="7 8">
    <name type="scientific">Fusarium austroafricanum</name>
    <dbReference type="NCBI Taxonomy" id="2364996"/>
    <lineage>
        <taxon>Eukaryota</taxon>
        <taxon>Fungi</taxon>
        <taxon>Dikarya</taxon>
        <taxon>Ascomycota</taxon>
        <taxon>Pezizomycotina</taxon>
        <taxon>Sordariomycetes</taxon>
        <taxon>Hypocreomycetidae</taxon>
        <taxon>Hypocreales</taxon>
        <taxon>Nectriaceae</taxon>
        <taxon>Fusarium</taxon>
        <taxon>Fusarium concolor species complex</taxon>
    </lineage>
</organism>
<dbReference type="OrthoDB" id="295274at2759"/>
<proteinExistence type="predicted"/>
<evidence type="ECO:0000313" key="7">
    <source>
        <dbReference type="EMBL" id="KAF4417835.1"/>
    </source>
</evidence>
<evidence type="ECO:0000256" key="5">
    <source>
        <dbReference type="SAM" id="MobiDB-lite"/>
    </source>
</evidence>
<accession>A0A8H4JDF7</accession>
<sequence length="148" mass="17231">MGDKKLNRQAHTRRQSQANEALFESSASGQAAESPKPRKRGRKPKKQPKEQKVVGQQEELDDDDLPKDPRRRRVLERNRMAANKCRLRKRGEALALASREEAMEDRNRYLMTCFDSLTVEIYYLKTQLLQHTDCNCVLIQKYIANEAK</sequence>
<dbReference type="Proteomes" id="UP000605986">
    <property type="component" value="Unassembled WGS sequence"/>
</dbReference>
<dbReference type="PROSITE" id="PS50217">
    <property type="entry name" value="BZIP"/>
    <property type="match status" value="1"/>
</dbReference>
<keyword evidence="4" id="KW-0539">Nucleus</keyword>
<gene>
    <name evidence="7" type="ORF">F53441_14496</name>
</gene>
<dbReference type="InterPro" id="IPR004827">
    <property type="entry name" value="bZIP"/>
</dbReference>
<dbReference type="AlphaFoldDB" id="A0A8H4JDF7"/>
<feature type="compositionally biased region" description="Basic residues" evidence="5">
    <location>
        <begin position="37"/>
        <end position="46"/>
    </location>
</feature>
<protein>
    <recommendedName>
        <fullName evidence="6">BZIP domain-containing protein</fullName>
    </recommendedName>
</protein>
<dbReference type="SUPFAM" id="SSF57959">
    <property type="entry name" value="Leucine zipper domain"/>
    <property type="match status" value="1"/>
</dbReference>
<keyword evidence="8" id="KW-1185">Reference proteome</keyword>
<dbReference type="Pfam" id="PF00170">
    <property type="entry name" value="bZIP_1"/>
    <property type="match status" value="1"/>
</dbReference>
<name>A0A8H4JDF7_9HYPO</name>
<dbReference type="GO" id="GO:0005634">
    <property type="term" value="C:nucleus"/>
    <property type="evidence" value="ECO:0007669"/>
    <property type="project" value="UniProtKB-SubCell"/>
</dbReference>
<dbReference type="InterPro" id="IPR051027">
    <property type="entry name" value="bZIP_transcription_factors"/>
</dbReference>
<evidence type="ECO:0000256" key="2">
    <source>
        <dbReference type="ARBA" id="ARBA00023015"/>
    </source>
</evidence>
<keyword evidence="2" id="KW-0805">Transcription regulation</keyword>
<dbReference type="EMBL" id="JAADJG010001337">
    <property type="protein sequence ID" value="KAF4417835.1"/>
    <property type="molecule type" value="Genomic_DNA"/>
</dbReference>
<evidence type="ECO:0000256" key="1">
    <source>
        <dbReference type="ARBA" id="ARBA00004123"/>
    </source>
</evidence>
<dbReference type="PROSITE" id="PS00036">
    <property type="entry name" value="BZIP_BASIC"/>
    <property type="match status" value="1"/>
</dbReference>
<feature type="domain" description="BZIP" evidence="6">
    <location>
        <begin position="68"/>
        <end position="131"/>
    </location>
</feature>
<feature type="non-terminal residue" evidence="7">
    <location>
        <position position="148"/>
    </location>
</feature>
<feature type="compositionally biased region" description="Polar residues" evidence="5">
    <location>
        <begin position="15"/>
        <end position="31"/>
    </location>
</feature>
<dbReference type="GO" id="GO:0003700">
    <property type="term" value="F:DNA-binding transcription factor activity"/>
    <property type="evidence" value="ECO:0007669"/>
    <property type="project" value="InterPro"/>
</dbReference>
<evidence type="ECO:0000313" key="8">
    <source>
        <dbReference type="Proteomes" id="UP000605986"/>
    </source>
</evidence>
<reference evidence="7" key="1">
    <citation type="submission" date="2020-01" db="EMBL/GenBank/DDBJ databases">
        <title>Identification and distribution of gene clusters putatively required for synthesis of sphingolipid metabolism inhibitors in phylogenetically diverse species of the filamentous fungus Fusarium.</title>
        <authorList>
            <person name="Kim H.-S."/>
            <person name="Busman M."/>
            <person name="Brown D.W."/>
            <person name="Divon H."/>
            <person name="Uhlig S."/>
            <person name="Proctor R.H."/>
        </authorList>
    </citation>
    <scope>NUCLEOTIDE SEQUENCE</scope>
    <source>
        <strain evidence="7">NRRL 53441</strain>
    </source>
</reference>
<comment type="subcellular location">
    <subcellularLocation>
        <location evidence="1">Nucleus</location>
    </subcellularLocation>
</comment>
<evidence type="ECO:0000256" key="4">
    <source>
        <dbReference type="ARBA" id="ARBA00023242"/>
    </source>
</evidence>
<keyword evidence="3" id="KW-0804">Transcription</keyword>
<dbReference type="Gene3D" id="1.20.5.170">
    <property type="match status" value="1"/>
</dbReference>
<evidence type="ECO:0000256" key="3">
    <source>
        <dbReference type="ARBA" id="ARBA00023163"/>
    </source>
</evidence>
<comment type="caution">
    <text evidence="7">The sequence shown here is derived from an EMBL/GenBank/DDBJ whole genome shotgun (WGS) entry which is preliminary data.</text>
</comment>
<evidence type="ECO:0000259" key="6">
    <source>
        <dbReference type="PROSITE" id="PS50217"/>
    </source>
</evidence>